<name>A0A3N0ASM6_9ACTN</name>
<dbReference type="EMBL" id="QIBX01000026">
    <property type="protein sequence ID" value="RNL37549.1"/>
    <property type="molecule type" value="Genomic_DNA"/>
</dbReference>
<gene>
    <name evidence="4" type="ORF">DMP06_10710</name>
</gene>
<feature type="DNA-binding region" description="H-T-H motif" evidence="2">
    <location>
        <begin position="34"/>
        <end position="53"/>
    </location>
</feature>
<evidence type="ECO:0000259" key="3">
    <source>
        <dbReference type="PROSITE" id="PS50977"/>
    </source>
</evidence>
<dbReference type="GO" id="GO:0003677">
    <property type="term" value="F:DNA binding"/>
    <property type="evidence" value="ECO:0007669"/>
    <property type="project" value="UniProtKB-UniRule"/>
</dbReference>
<evidence type="ECO:0000256" key="1">
    <source>
        <dbReference type="ARBA" id="ARBA00023125"/>
    </source>
</evidence>
<evidence type="ECO:0000313" key="5">
    <source>
        <dbReference type="Proteomes" id="UP000269591"/>
    </source>
</evidence>
<comment type="caution">
    <text evidence="4">The sequence shown here is derived from an EMBL/GenBank/DDBJ whole genome shotgun (WGS) entry which is preliminary data.</text>
</comment>
<dbReference type="AlphaFoldDB" id="A0A3N0ASM6"/>
<keyword evidence="5" id="KW-1185">Reference proteome</keyword>
<proteinExistence type="predicted"/>
<accession>A0A3N0ASM6</accession>
<feature type="domain" description="HTH tetR-type" evidence="3">
    <location>
        <begin position="11"/>
        <end position="71"/>
    </location>
</feature>
<dbReference type="Pfam" id="PF00440">
    <property type="entry name" value="TetR_N"/>
    <property type="match status" value="1"/>
</dbReference>
<evidence type="ECO:0000313" key="4">
    <source>
        <dbReference type="EMBL" id="RNL37549.1"/>
    </source>
</evidence>
<protein>
    <recommendedName>
        <fullName evidence="3">HTH tetR-type domain-containing protein</fullName>
    </recommendedName>
</protein>
<reference evidence="5" key="1">
    <citation type="submission" date="2018-05" db="EMBL/GenBank/DDBJ databases">
        <title>Genome Sequencing of selected type strains of the family Eggerthellaceae.</title>
        <authorList>
            <person name="Danylec N."/>
            <person name="Stoll D.A."/>
            <person name="Doetsch A."/>
            <person name="Huch M."/>
        </authorList>
    </citation>
    <scope>NUCLEOTIDE SEQUENCE [LARGE SCALE GENOMIC DNA]</scope>
    <source>
        <strain evidence="5">DSM 24851</strain>
    </source>
</reference>
<sequence length="192" mass="21357">MPRPRKDSGEKSAEKRMVEVFWSQLSYTPYQEITAASIARQAKCNRATFYYYFDSIDDLAERAVDATVPSGIVKLVEAFLFGEAESLALGESERHAVERTCLLIGENGSARLVERFKQALMKTWAERFGVALDQEDVRIVASFMASGIVGILGEQAGKPCDEHFDARLQVIGKVFSAPAIEFAHKVQSKSEK</sequence>
<evidence type="ECO:0000256" key="2">
    <source>
        <dbReference type="PROSITE-ProRule" id="PRU00335"/>
    </source>
</evidence>
<dbReference type="InterPro" id="IPR001647">
    <property type="entry name" value="HTH_TetR"/>
</dbReference>
<organism evidence="4 5">
    <name type="scientific">Slackia equolifaciens</name>
    <dbReference type="NCBI Taxonomy" id="498718"/>
    <lineage>
        <taxon>Bacteria</taxon>
        <taxon>Bacillati</taxon>
        <taxon>Actinomycetota</taxon>
        <taxon>Coriobacteriia</taxon>
        <taxon>Eggerthellales</taxon>
        <taxon>Eggerthellaceae</taxon>
        <taxon>Slackia</taxon>
    </lineage>
</organism>
<dbReference type="Gene3D" id="1.10.357.10">
    <property type="entry name" value="Tetracycline Repressor, domain 2"/>
    <property type="match status" value="1"/>
</dbReference>
<dbReference type="SUPFAM" id="SSF46689">
    <property type="entry name" value="Homeodomain-like"/>
    <property type="match status" value="1"/>
</dbReference>
<dbReference type="Proteomes" id="UP000269591">
    <property type="component" value="Unassembled WGS sequence"/>
</dbReference>
<keyword evidence="1 2" id="KW-0238">DNA-binding</keyword>
<dbReference type="PROSITE" id="PS50977">
    <property type="entry name" value="HTH_TETR_2"/>
    <property type="match status" value="1"/>
</dbReference>
<dbReference type="InterPro" id="IPR009057">
    <property type="entry name" value="Homeodomain-like_sf"/>
</dbReference>